<dbReference type="PROSITE" id="PS50082">
    <property type="entry name" value="WD_REPEATS_2"/>
    <property type="match status" value="1"/>
</dbReference>
<feature type="repeat" description="CHCR" evidence="6">
    <location>
        <begin position="646"/>
        <end position="790"/>
    </location>
</feature>
<dbReference type="EMBL" id="JAFCIX010000143">
    <property type="protein sequence ID" value="KAH6597515.1"/>
    <property type="molecule type" value="Genomic_DNA"/>
</dbReference>
<evidence type="ECO:0000256" key="3">
    <source>
        <dbReference type="ARBA" id="ARBA00022927"/>
    </source>
</evidence>
<dbReference type="Pfam" id="PF23411">
    <property type="entry name" value="Beta-prop_Vps41"/>
    <property type="match status" value="1"/>
</dbReference>
<gene>
    <name evidence="9" type="ORF">BASA50_004431</name>
</gene>
<dbReference type="InterPro" id="IPR045111">
    <property type="entry name" value="Vps41/Vps8"/>
</dbReference>
<dbReference type="InterPro" id="IPR057780">
    <property type="entry name" value="Beta-prop_Vps41"/>
</dbReference>
<dbReference type="SMART" id="SM00320">
    <property type="entry name" value="WD40"/>
    <property type="match status" value="1"/>
</dbReference>
<evidence type="ECO:0000256" key="5">
    <source>
        <dbReference type="PROSITE-ProRule" id="PRU00221"/>
    </source>
</evidence>
<name>A0ABQ8FFP9_9FUNG</name>
<feature type="domain" description="Vps41 beta-propeller" evidence="8">
    <location>
        <begin position="54"/>
        <end position="393"/>
    </location>
</feature>
<dbReference type="InterPro" id="IPR011990">
    <property type="entry name" value="TPR-like_helical_dom_sf"/>
</dbReference>
<organism evidence="9 10">
    <name type="scientific">Batrachochytrium salamandrivorans</name>
    <dbReference type="NCBI Taxonomy" id="1357716"/>
    <lineage>
        <taxon>Eukaryota</taxon>
        <taxon>Fungi</taxon>
        <taxon>Fungi incertae sedis</taxon>
        <taxon>Chytridiomycota</taxon>
        <taxon>Chytridiomycota incertae sedis</taxon>
        <taxon>Chytridiomycetes</taxon>
        <taxon>Rhizophydiales</taxon>
        <taxon>Rhizophydiales incertae sedis</taxon>
        <taxon>Batrachochytrium</taxon>
    </lineage>
</organism>
<proteinExistence type="inferred from homology"/>
<dbReference type="PIRSF" id="PIRSF028921">
    <property type="entry name" value="VPS41"/>
    <property type="match status" value="1"/>
</dbReference>
<evidence type="ECO:0000256" key="4">
    <source>
        <dbReference type="PIRNR" id="PIRNR028921"/>
    </source>
</evidence>
<dbReference type="SUPFAM" id="SSF48371">
    <property type="entry name" value="ARM repeat"/>
    <property type="match status" value="1"/>
</dbReference>
<evidence type="ECO:0000256" key="6">
    <source>
        <dbReference type="PROSITE-ProRule" id="PRU01006"/>
    </source>
</evidence>
<dbReference type="InterPro" id="IPR001680">
    <property type="entry name" value="WD40_rpt"/>
</dbReference>
<dbReference type="InterPro" id="IPR036322">
    <property type="entry name" value="WD40_repeat_dom_sf"/>
</dbReference>
<evidence type="ECO:0000256" key="1">
    <source>
        <dbReference type="ARBA" id="ARBA00009582"/>
    </source>
</evidence>
<feature type="compositionally biased region" description="Acidic residues" evidence="7">
    <location>
        <begin position="34"/>
        <end position="51"/>
    </location>
</feature>
<keyword evidence="5" id="KW-0853">WD repeat</keyword>
<feature type="repeat" description="WD" evidence="5">
    <location>
        <begin position="104"/>
        <end position="134"/>
    </location>
</feature>
<feature type="region of interest" description="Disordered" evidence="7">
    <location>
        <begin position="1"/>
        <end position="52"/>
    </location>
</feature>
<dbReference type="InterPro" id="IPR000547">
    <property type="entry name" value="Clathrin_H-chain/VPS_repeat"/>
</dbReference>
<comment type="subcellular location">
    <subcellularLocation>
        <location evidence="4">Vacuole</location>
    </subcellularLocation>
</comment>
<evidence type="ECO:0000256" key="2">
    <source>
        <dbReference type="ARBA" id="ARBA00022448"/>
    </source>
</evidence>
<dbReference type="PANTHER" id="PTHR12616">
    <property type="entry name" value="VACUOLAR PROTEIN SORTING VPS41"/>
    <property type="match status" value="1"/>
</dbReference>
<dbReference type="Gene3D" id="1.25.40.10">
    <property type="entry name" value="Tetratricopeptide repeat domain"/>
    <property type="match status" value="1"/>
</dbReference>
<reference evidence="9 10" key="1">
    <citation type="submission" date="2021-02" db="EMBL/GenBank/DDBJ databases">
        <title>Variation within the Batrachochytrium salamandrivorans European outbreak.</title>
        <authorList>
            <person name="Kelly M."/>
            <person name="Pasmans F."/>
            <person name="Shea T.P."/>
            <person name="Munoz J.F."/>
            <person name="Carranza S."/>
            <person name="Cuomo C.A."/>
            <person name="Martel A."/>
        </authorList>
    </citation>
    <scope>NUCLEOTIDE SEQUENCE [LARGE SCALE GENOMIC DNA]</scope>
    <source>
        <strain evidence="9 10">AMFP18/2</strain>
    </source>
</reference>
<dbReference type="PANTHER" id="PTHR12616:SF1">
    <property type="entry name" value="VACUOLAR PROTEIN SORTING-ASSOCIATED PROTEIN 41 HOMOLOG"/>
    <property type="match status" value="1"/>
</dbReference>
<dbReference type="Proteomes" id="UP001648503">
    <property type="component" value="Unassembled WGS sequence"/>
</dbReference>
<comment type="similarity">
    <text evidence="1 4">Belongs to the VPS41 family.</text>
</comment>
<dbReference type="SUPFAM" id="SSF50978">
    <property type="entry name" value="WD40 repeat-like"/>
    <property type="match status" value="1"/>
</dbReference>
<evidence type="ECO:0000256" key="7">
    <source>
        <dbReference type="SAM" id="MobiDB-lite"/>
    </source>
</evidence>
<dbReference type="Gene3D" id="2.130.10.10">
    <property type="entry name" value="YVTN repeat-like/Quinoprotein amine dehydrogenase"/>
    <property type="match status" value="1"/>
</dbReference>
<keyword evidence="4" id="KW-0926">Vacuole</keyword>
<dbReference type="InterPro" id="IPR016902">
    <property type="entry name" value="Vps41"/>
</dbReference>
<sequence>MMTESTAASAVDPQGAPGEDLVNQQVDETKGNDDNNDNDNDDDDDDDDDDEPKLKYQRLIGTVSDMLKKDAVSCMGVSHRFLAVGTHWGVVHIMDLFGTQVKRFQSHTATVNQVSIDDNGEFVASASDDGNIVVNSLYTTDSQTYNFRRPVKAVSLEPDYSRKQTRQFVSGGMAGNLVLTGKGWFGNTNVAIHSGDGPIFHVTWRGTLIFWSSEEGVNVYDTVSSQRFGKIERPSDSPRADLFRCSICWKSDTIVLIGWADSVKVVEVKERSKHDIASGLSPKYVEVVHQFRTDFIVSGIGPLGDSLVLLGYITDLSPLRNVDVLDSDVIRQKASPPEMHIVDLEGEAVANDVLSLIGYEHFQANDYRLVYLPSDREADISFYVVSPKDIVLSRPRDVDDHIQWLVERQRYAEALHAAEEAGSEYAGQSRIGTILDIGQKYMATLMADGKYQEAAESCQKLLRTDKTLWEHWIHVFAAARQLPVITPYIPLESPLLSPSVYDLILLHYLGNDIDSMLQIIQAWPTGIYRIPAIVNAVHSLHTQDPDNIVLINIMLELYERNRQWDMALHYGLCIYKPGILDLVQSHNLFQTLESNALLVLKYDKHFIEAAGSNIPAPLENMHIPESPASPSSSLQRIRAAVGAAGAQLLASNTDRVLPFQVVQQLQGNNRFLHVYLDALFVNDLQESHAFHPLQIELYAEYDYPRLMMFLRNSKFYSVPKAFEVCEARDLVPEMVLLLGKMGDSRRALMLIIGRLGDVERAIEFAKDQNDEDLWEEFLKYSMDKPAFIVGLLENLSAHIDPLRVIRLIPKGLHIPGLKDALIKIMTDCSIQKSLREGCERVLMGDTWESIQSLHRQQRRGIKILEDERCAMCGHSGTGSGGTSSITTDTSPDWIVFFCHHQFHDSCLNAVEDDATPTQRDKLNTALDAASVAARMRSSMSNTDRILQSIYARSHGQRVPAPLIPQERAVTPYRPGLICPICRSRKSGRLDINRGK</sequence>
<accession>A0ABQ8FFP9</accession>
<dbReference type="InterPro" id="IPR015943">
    <property type="entry name" value="WD40/YVTN_repeat-like_dom_sf"/>
</dbReference>
<comment type="caution">
    <text evidence="9">The sequence shown here is derived from an EMBL/GenBank/DDBJ whole genome shotgun (WGS) entry which is preliminary data.</text>
</comment>
<dbReference type="Pfam" id="PF23556">
    <property type="entry name" value="TPR_Vps41"/>
    <property type="match status" value="1"/>
</dbReference>
<comment type="function">
    <text evidence="4">Required for vacuolar assembly and vacuolar traffic.</text>
</comment>
<dbReference type="SMART" id="SM00299">
    <property type="entry name" value="CLH"/>
    <property type="match status" value="1"/>
</dbReference>
<keyword evidence="10" id="KW-1185">Reference proteome</keyword>
<evidence type="ECO:0000259" key="8">
    <source>
        <dbReference type="Pfam" id="PF23411"/>
    </source>
</evidence>
<evidence type="ECO:0000313" key="10">
    <source>
        <dbReference type="Proteomes" id="UP001648503"/>
    </source>
</evidence>
<keyword evidence="2 4" id="KW-0813">Transport</keyword>
<keyword evidence="3 4" id="KW-0653">Protein transport</keyword>
<evidence type="ECO:0000313" key="9">
    <source>
        <dbReference type="EMBL" id="KAH6597515.1"/>
    </source>
</evidence>
<dbReference type="PROSITE" id="PS50236">
    <property type="entry name" value="CHCR"/>
    <property type="match status" value="1"/>
</dbReference>
<protein>
    <recommendedName>
        <fullName evidence="4">Vacuolar protein sorting-associated protein 41</fullName>
    </recommendedName>
</protein>
<dbReference type="InterPro" id="IPR016024">
    <property type="entry name" value="ARM-type_fold"/>
</dbReference>